<evidence type="ECO:0008006" key="5">
    <source>
        <dbReference type="Google" id="ProtNLM"/>
    </source>
</evidence>
<accession>A0A4P2PYF1</accession>
<reference evidence="3 4" key="1">
    <citation type="submission" date="2015-09" db="EMBL/GenBank/DDBJ databases">
        <title>Sorangium comparison.</title>
        <authorList>
            <person name="Zaburannyi N."/>
            <person name="Bunk B."/>
            <person name="Overmann J."/>
            <person name="Mueller R."/>
        </authorList>
    </citation>
    <scope>NUCLEOTIDE SEQUENCE [LARGE SCALE GENOMIC DNA]</scope>
    <source>
        <strain evidence="3 4">So ceGT47</strain>
    </source>
</reference>
<gene>
    <name evidence="3" type="ORF">SOCEGT47_020920</name>
</gene>
<dbReference type="Proteomes" id="UP000295781">
    <property type="component" value="Chromosome"/>
</dbReference>
<keyword evidence="2" id="KW-0472">Membrane</keyword>
<evidence type="ECO:0000313" key="4">
    <source>
        <dbReference type="Proteomes" id="UP000295781"/>
    </source>
</evidence>
<name>A0A4P2PYF1_SORCE</name>
<dbReference type="RefSeq" id="WP_129346905.1">
    <property type="nucleotide sequence ID" value="NZ_CP012670.1"/>
</dbReference>
<evidence type="ECO:0000256" key="1">
    <source>
        <dbReference type="SAM" id="MobiDB-lite"/>
    </source>
</evidence>
<keyword evidence="2" id="KW-0812">Transmembrane</keyword>
<evidence type="ECO:0000256" key="2">
    <source>
        <dbReference type="SAM" id="Phobius"/>
    </source>
</evidence>
<protein>
    <recommendedName>
        <fullName evidence="5">Zinc ribbon domain-containing protein</fullName>
    </recommendedName>
</protein>
<dbReference type="AlphaFoldDB" id="A0A4P2PYF1"/>
<feature type="transmembrane region" description="Helical" evidence="2">
    <location>
        <begin position="92"/>
        <end position="115"/>
    </location>
</feature>
<evidence type="ECO:0000313" key="3">
    <source>
        <dbReference type="EMBL" id="AUX21606.1"/>
    </source>
</evidence>
<dbReference type="EMBL" id="CP012670">
    <property type="protein sequence ID" value="AUX21606.1"/>
    <property type="molecule type" value="Genomic_DNA"/>
</dbReference>
<feature type="region of interest" description="Disordered" evidence="1">
    <location>
        <begin position="1"/>
        <end position="20"/>
    </location>
</feature>
<keyword evidence="2" id="KW-1133">Transmembrane helix</keyword>
<sequence length="183" mass="18944">MSSSPHPVHPSSGPSGPYRGPGAEAAPGCARCGTRNDADAVFCKKCCARQVLQLGPIEFTCARMVVLCGGRVVSWAPRSAISSMEIEIGSEAVHPSATLGGGLMVFLAGLCFVGTPTPPGLLFGVLLLLSAVLTLGGAVYTRAAVRVRGVGTTSVIRVGAALEPERLGELRRELRDELGYPVE</sequence>
<organism evidence="3 4">
    <name type="scientific">Sorangium cellulosum</name>
    <name type="common">Polyangium cellulosum</name>
    <dbReference type="NCBI Taxonomy" id="56"/>
    <lineage>
        <taxon>Bacteria</taxon>
        <taxon>Pseudomonadati</taxon>
        <taxon>Myxococcota</taxon>
        <taxon>Polyangia</taxon>
        <taxon>Polyangiales</taxon>
        <taxon>Polyangiaceae</taxon>
        <taxon>Sorangium</taxon>
    </lineage>
</organism>
<feature type="transmembrane region" description="Helical" evidence="2">
    <location>
        <begin position="121"/>
        <end position="140"/>
    </location>
</feature>
<proteinExistence type="predicted"/>